<evidence type="ECO:0000313" key="10">
    <source>
        <dbReference type="Proteomes" id="UP001180845"/>
    </source>
</evidence>
<feature type="domain" description="Mannitol dehydrogenase C-terminal" evidence="8">
    <location>
        <begin position="248"/>
        <end position="423"/>
    </location>
</feature>
<evidence type="ECO:0000256" key="5">
    <source>
        <dbReference type="ARBA" id="ARBA00023027"/>
    </source>
</evidence>
<evidence type="ECO:0000313" key="9">
    <source>
        <dbReference type="EMBL" id="MDR7304329.1"/>
    </source>
</evidence>
<dbReference type="SUPFAM" id="SSF48179">
    <property type="entry name" value="6-phosphogluconate dehydrogenase C-terminal domain-like"/>
    <property type="match status" value="1"/>
</dbReference>
<dbReference type="EC" id="1.1.1.17" evidence="2"/>
<dbReference type="Pfam" id="PF01232">
    <property type="entry name" value="Mannitol_dh"/>
    <property type="match status" value="1"/>
</dbReference>
<protein>
    <recommendedName>
        <fullName evidence="3">Mannitol-1-phosphate 5-dehydrogenase</fullName>
        <ecNumber evidence="2">1.1.1.17</ecNumber>
    </recommendedName>
</protein>
<comment type="caution">
    <text evidence="9">The sequence shown here is derived from an EMBL/GenBank/DDBJ whole genome shotgun (WGS) entry which is preliminary data.</text>
</comment>
<organism evidence="9 10">
    <name type="scientific">Haloactinomyces albus</name>
    <dbReference type="NCBI Taxonomy" id="1352928"/>
    <lineage>
        <taxon>Bacteria</taxon>
        <taxon>Bacillati</taxon>
        <taxon>Actinomycetota</taxon>
        <taxon>Actinomycetes</taxon>
        <taxon>Actinopolysporales</taxon>
        <taxon>Actinopolysporaceae</taxon>
        <taxon>Haloactinomyces</taxon>
    </lineage>
</organism>
<dbReference type="InterPro" id="IPR013118">
    <property type="entry name" value="Mannitol_DH_C"/>
</dbReference>
<evidence type="ECO:0000256" key="4">
    <source>
        <dbReference type="ARBA" id="ARBA00023002"/>
    </source>
</evidence>
<dbReference type="InterPro" id="IPR000669">
    <property type="entry name" value="Mannitol_DH"/>
</dbReference>
<dbReference type="SUPFAM" id="SSF51735">
    <property type="entry name" value="NAD(P)-binding Rossmann-fold domains"/>
    <property type="match status" value="1"/>
</dbReference>
<name>A0AAE4CNZ2_9ACTN</name>
<dbReference type="EMBL" id="JAVDXW010000001">
    <property type="protein sequence ID" value="MDR7304329.1"/>
    <property type="molecule type" value="Genomic_DNA"/>
</dbReference>
<dbReference type="AlphaFoldDB" id="A0AAE4CNZ2"/>
<dbReference type="PANTHER" id="PTHR43362">
    <property type="entry name" value="MANNITOL DEHYDROGENASE DSF1-RELATED"/>
    <property type="match status" value="1"/>
</dbReference>
<dbReference type="PANTHER" id="PTHR43362:SF1">
    <property type="entry name" value="MANNITOL DEHYDROGENASE 2-RELATED"/>
    <property type="match status" value="1"/>
</dbReference>
<evidence type="ECO:0000256" key="3">
    <source>
        <dbReference type="ARBA" id="ARBA00016219"/>
    </source>
</evidence>
<dbReference type="GO" id="GO:0019594">
    <property type="term" value="P:mannitol metabolic process"/>
    <property type="evidence" value="ECO:0007669"/>
    <property type="project" value="InterPro"/>
</dbReference>
<evidence type="ECO:0000256" key="2">
    <source>
        <dbReference type="ARBA" id="ARBA00012939"/>
    </source>
</evidence>
<reference evidence="9" key="1">
    <citation type="submission" date="2023-07" db="EMBL/GenBank/DDBJ databases">
        <title>Sequencing the genomes of 1000 actinobacteria strains.</title>
        <authorList>
            <person name="Klenk H.-P."/>
        </authorList>
    </citation>
    <scope>NUCLEOTIDE SEQUENCE</scope>
    <source>
        <strain evidence="9">DSM 45977</strain>
    </source>
</reference>
<comment type="catalytic activity">
    <reaction evidence="6">
        <text>D-mannitol 1-phosphate + NAD(+) = beta-D-fructose 6-phosphate + NADH + H(+)</text>
        <dbReference type="Rhea" id="RHEA:19661"/>
        <dbReference type="ChEBI" id="CHEBI:15378"/>
        <dbReference type="ChEBI" id="CHEBI:57540"/>
        <dbReference type="ChEBI" id="CHEBI:57634"/>
        <dbReference type="ChEBI" id="CHEBI:57945"/>
        <dbReference type="ChEBI" id="CHEBI:61381"/>
        <dbReference type="EC" id="1.1.1.17"/>
    </reaction>
</comment>
<evidence type="ECO:0000256" key="6">
    <source>
        <dbReference type="ARBA" id="ARBA00048615"/>
    </source>
</evidence>
<dbReference type="GO" id="GO:0008926">
    <property type="term" value="F:mannitol-1-phosphate 5-dehydrogenase activity"/>
    <property type="evidence" value="ECO:0007669"/>
    <property type="project" value="UniProtKB-EC"/>
</dbReference>
<dbReference type="PRINTS" id="PR00084">
    <property type="entry name" value="MTLDHDRGNASE"/>
</dbReference>
<gene>
    <name evidence="9" type="ORF">JOF55_004510</name>
</gene>
<sequence>MTRLDRSSANARQAAPVRAVHLGLGAFHRAHQAWYTMADPEWGIAAYTFRNTELPHLLTEQEGLYSLQVSGEAEPHIDIVDSISRAHPGQDTDQWLADLASPEVALLTLTITEAAYHVGGDLDGTAIGRVLAGLRRRYRAGGAPIALVPCDNLAGNGTVLRSNLHAAAAEDSTEFRAWLDESVSFVNTVVDRITPASTEQAPATTSKLTGLDDRAPVVTEPFTEWLLAGDFPLGRPAWERAGARFVDDLDSYQQRKLWFLNGAHSLLAYVGPALGCETIDQAVQHPMLSELMESWWDTAARHASLPADDLAEYRQRLLRRFASRGIRHNLLQIAADGSQKIPARILPVLRAERSLGRMPNSAVATLAGWLIHLRTREVRDPRAAELVTTARSPDPARRVIAALDADLAEDRALISAIETAGKELETRS</sequence>
<dbReference type="Gene3D" id="3.40.50.720">
    <property type="entry name" value="NAD(P)-binding Rossmann-like Domain"/>
    <property type="match status" value="1"/>
</dbReference>
<dbReference type="Pfam" id="PF08125">
    <property type="entry name" value="Mannitol_dh_C"/>
    <property type="match status" value="1"/>
</dbReference>
<dbReference type="Proteomes" id="UP001180845">
    <property type="component" value="Unassembled WGS sequence"/>
</dbReference>
<dbReference type="InterPro" id="IPR036291">
    <property type="entry name" value="NAD(P)-bd_dom_sf"/>
</dbReference>
<keyword evidence="4 9" id="KW-0560">Oxidoreductase</keyword>
<dbReference type="InterPro" id="IPR013328">
    <property type="entry name" value="6PGD_dom2"/>
</dbReference>
<dbReference type="InterPro" id="IPR050988">
    <property type="entry name" value="Mannitol_DH/Oxidoreductase"/>
</dbReference>
<evidence type="ECO:0000259" key="8">
    <source>
        <dbReference type="Pfam" id="PF08125"/>
    </source>
</evidence>
<accession>A0AAE4CNZ2</accession>
<dbReference type="RefSeq" id="WP_310277912.1">
    <property type="nucleotide sequence ID" value="NZ_JAVDXW010000001.1"/>
</dbReference>
<dbReference type="Gene3D" id="1.10.1040.10">
    <property type="entry name" value="N-(1-d-carboxylethyl)-l-norvaline Dehydrogenase, domain 2"/>
    <property type="match status" value="1"/>
</dbReference>
<proteinExistence type="inferred from homology"/>
<dbReference type="InterPro" id="IPR008927">
    <property type="entry name" value="6-PGluconate_DH-like_C_sf"/>
</dbReference>
<feature type="domain" description="Mannitol dehydrogenase N-terminal" evidence="7">
    <location>
        <begin position="18"/>
        <end position="239"/>
    </location>
</feature>
<dbReference type="InterPro" id="IPR013131">
    <property type="entry name" value="Mannitol_DH_N"/>
</dbReference>
<keyword evidence="5" id="KW-0520">NAD</keyword>
<dbReference type="PROSITE" id="PS00974">
    <property type="entry name" value="MANNITOL_DHGENASE"/>
    <property type="match status" value="1"/>
</dbReference>
<evidence type="ECO:0000259" key="7">
    <source>
        <dbReference type="Pfam" id="PF01232"/>
    </source>
</evidence>
<evidence type="ECO:0000256" key="1">
    <source>
        <dbReference type="ARBA" id="ARBA00006541"/>
    </source>
</evidence>
<keyword evidence="10" id="KW-1185">Reference proteome</keyword>
<comment type="similarity">
    <text evidence="1">Belongs to the mannitol dehydrogenase family.</text>
</comment>
<dbReference type="InterPro" id="IPR023027">
    <property type="entry name" value="Mannitol_DH_CS"/>
</dbReference>